<organism evidence="1 2">
    <name type="scientific">Kolteria novifilia</name>
    <dbReference type="NCBI Taxonomy" id="2527975"/>
    <lineage>
        <taxon>Bacteria</taxon>
        <taxon>Pseudomonadati</taxon>
        <taxon>Planctomycetota</taxon>
        <taxon>Planctomycetia</taxon>
        <taxon>Kolteriales</taxon>
        <taxon>Kolteriaceae</taxon>
        <taxon>Kolteria</taxon>
    </lineage>
</organism>
<dbReference type="EMBL" id="CP036279">
    <property type="protein sequence ID" value="QDU64360.1"/>
    <property type="molecule type" value="Genomic_DNA"/>
</dbReference>
<keyword evidence="2" id="KW-1185">Reference proteome</keyword>
<sequence>MRRTWILSLIVIALPCGCTDADPQKFKAAFDAAQALEQADIVSFTSYRELFANEVLALESVTMTTSEKQILAILRQAETEMRLADICLDRCRSETSEEGRESCQEVAKELIASGSAILTRARFQLGGWLAF</sequence>
<accession>A0A518BBJ5</accession>
<dbReference type="AlphaFoldDB" id="A0A518BBJ5"/>
<proteinExistence type="predicted"/>
<name>A0A518BBJ5_9BACT</name>
<dbReference type="KEGG" id="knv:Pan216_52500"/>
<dbReference type="RefSeq" id="WP_145262514.1">
    <property type="nucleotide sequence ID" value="NZ_CP036279.1"/>
</dbReference>
<protein>
    <submittedName>
        <fullName evidence="1">Uncharacterized protein</fullName>
    </submittedName>
</protein>
<dbReference type="Proteomes" id="UP000317093">
    <property type="component" value="Chromosome"/>
</dbReference>
<evidence type="ECO:0000313" key="1">
    <source>
        <dbReference type="EMBL" id="QDU64360.1"/>
    </source>
</evidence>
<reference evidence="1 2" key="1">
    <citation type="submission" date="2019-02" db="EMBL/GenBank/DDBJ databases">
        <title>Deep-cultivation of Planctomycetes and their phenomic and genomic characterization uncovers novel biology.</title>
        <authorList>
            <person name="Wiegand S."/>
            <person name="Jogler M."/>
            <person name="Boedeker C."/>
            <person name="Pinto D."/>
            <person name="Vollmers J."/>
            <person name="Rivas-Marin E."/>
            <person name="Kohn T."/>
            <person name="Peeters S.H."/>
            <person name="Heuer A."/>
            <person name="Rast P."/>
            <person name="Oberbeckmann S."/>
            <person name="Bunk B."/>
            <person name="Jeske O."/>
            <person name="Meyerdierks A."/>
            <person name="Storesund J.E."/>
            <person name="Kallscheuer N."/>
            <person name="Luecker S."/>
            <person name="Lage O.M."/>
            <person name="Pohl T."/>
            <person name="Merkel B.J."/>
            <person name="Hornburger P."/>
            <person name="Mueller R.-W."/>
            <person name="Bruemmer F."/>
            <person name="Labrenz M."/>
            <person name="Spormann A.M."/>
            <person name="Op den Camp H."/>
            <person name="Overmann J."/>
            <person name="Amann R."/>
            <person name="Jetten M.S.M."/>
            <person name="Mascher T."/>
            <person name="Medema M.H."/>
            <person name="Devos D.P."/>
            <person name="Kaster A.-K."/>
            <person name="Ovreas L."/>
            <person name="Rohde M."/>
            <person name="Galperin M.Y."/>
            <person name="Jogler C."/>
        </authorList>
    </citation>
    <scope>NUCLEOTIDE SEQUENCE [LARGE SCALE GENOMIC DNA]</scope>
    <source>
        <strain evidence="1 2">Pan216</strain>
    </source>
</reference>
<gene>
    <name evidence="1" type="ORF">Pan216_52500</name>
</gene>
<evidence type="ECO:0000313" key="2">
    <source>
        <dbReference type="Proteomes" id="UP000317093"/>
    </source>
</evidence>